<dbReference type="InterPro" id="IPR036388">
    <property type="entry name" value="WH-like_DNA-bd_sf"/>
</dbReference>
<dbReference type="GO" id="GO:0016987">
    <property type="term" value="F:sigma factor activity"/>
    <property type="evidence" value="ECO:0007669"/>
    <property type="project" value="UniProtKB-KW"/>
</dbReference>
<dbReference type="InterPro" id="IPR039425">
    <property type="entry name" value="RNA_pol_sigma-70-like"/>
</dbReference>
<sequence length="366" mass="39760">MLPPVGKPAVASTGFSLFRSLAKRQGVPTQDAEDVAQEALLRALEADQRLGVAQDPAPYRVTIALNQARNHVRDVRRQREVLTWSDEREARGECATPEELLRLRERAALTRRLIAQLDPKYQAVLIRHELEETPLAEIAAELGLSVHTVKTQHRRALEEFEAQGRRWQAQQRSRGLEEDACVPLAFGLPRRRSWTASLRRLGVKVLVQGALVMLTGALVSAMPPPPNLGSWMQPATARAPATASTAQDVTVAAPQHGTHSAASAAASTAPPVPPLTPQGSARADAVVSRTPAPSVTRAPRAASPGRADQSAVSERERSLVDQARRAVEAHTAFADVEARQLLEAHAQEFPQGQLAAERDALLRQIR</sequence>
<evidence type="ECO:0000256" key="4">
    <source>
        <dbReference type="ARBA" id="ARBA00023125"/>
    </source>
</evidence>
<feature type="compositionally biased region" description="Low complexity" evidence="6">
    <location>
        <begin position="234"/>
        <end position="246"/>
    </location>
</feature>
<name>A0A2L0EKC1_SORCE</name>
<dbReference type="Gene3D" id="1.10.10.10">
    <property type="entry name" value="Winged helix-like DNA-binding domain superfamily/Winged helix DNA-binding domain"/>
    <property type="match status" value="1"/>
</dbReference>
<evidence type="ECO:0000256" key="2">
    <source>
        <dbReference type="ARBA" id="ARBA00023015"/>
    </source>
</evidence>
<dbReference type="PANTHER" id="PTHR43133:SF8">
    <property type="entry name" value="RNA POLYMERASE SIGMA FACTOR HI_1459-RELATED"/>
    <property type="match status" value="1"/>
</dbReference>
<protein>
    <submittedName>
        <fullName evidence="9">RNA polymerase sigma factor</fullName>
    </submittedName>
</protein>
<proteinExistence type="inferred from homology"/>
<evidence type="ECO:0000259" key="7">
    <source>
        <dbReference type="Pfam" id="PF04542"/>
    </source>
</evidence>
<keyword evidence="3" id="KW-0731">Sigma factor</keyword>
<evidence type="ECO:0000259" key="8">
    <source>
        <dbReference type="Pfam" id="PF08281"/>
    </source>
</evidence>
<comment type="similarity">
    <text evidence="1">Belongs to the sigma-70 factor family. ECF subfamily.</text>
</comment>
<evidence type="ECO:0000256" key="1">
    <source>
        <dbReference type="ARBA" id="ARBA00010641"/>
    </source>
</evidence>
<gene>
    <name evidence="9" type="ORF">SOCE26_011270</name>
</gene>
<dbReference type="SUPFAM" id="SSF88659">
    <property type="entry name" value="Sigma3 and sigma4 domains of RNA polymerase sigma factors"/>
    <property type="match status" value="1"/>
</dbReference>
<evidence type="ECO:0000256" key="5">
    <source>
        <dbReference type="ARBA" id="ARBA00023163"/>
    </source>
</evidence>
<evidence type="ECO:0000256" key="3">
    <source>
        <dbReference type="ARBA" id="ARBA00023082"/>
    </source>
</evidence>
<dbReference type="InterPro" id="IPR014284">
    <property type="entry name" value="RNA_pol_sigma-70_dom"/>
</dbReference>
<dbReference type="CDD" id="cd06171">
    <property type="entry name" value="Sigma70_r4"/>
    <property type="match status" value="1"/>
</dbReference>
<dbReference type="GO" id="GO:0006352">
    <property type="term" value="P:DNA-templated transcription initiation"/>
    <property type="evidence" value="ECO:0007669"/>
    <property type="project" value="InterPro"/>
</dbReference>
<keyword evidence="5" id="KW-0804">Transcription</keyword>
<reference evidence="9 10" key="1">
    <citation type="submission" date="2015-09" db="EMBL/GenBank/DDBJ databases">
        <title>Sorangium comparison.</title>
        <authorList>
            <person name="Zaburannyi N."/>
            <person name="Bunk B."/>
            <person name="Overmann J."/>
            <person name="Mueller R."/>
        </authorList>
    </citation>
    <scope>NUCLEOTIDE SEQUENCE [LARGE SCALE GENOMIC DNA]</scope>
    <source>
        <strain evidence="9 10">So ce26</strain>
    </source>
</reference>
<dbReference type="Gene3D" id="1.10.1740.10">
    <property type="match status" value="1"/>
</dbReference>
<dbReference type="PANTHER" id="PTHR43133">
    <property type="entry name" value="RNA POLYMERASE ECF-TYPE SIGMA FACTO"/>
    <property type="match status" value="1"/>
</dbReference>
<dbReference type="SUPFAM" id="SSF88946">
    <property type="entry name" value="Sigma2 domain of RNA polymerase sigma factors"/>
    <property type="match status" value="1"/>
</dbReference>
<dbReference type="InterPro" id="IPR007627">
    <property type="entry name" value="RNA_pol_sigma70_r2"/>
</dbReference>
<accession>A0A2L0EKC1</accession>
<dbReference type="Proteomes" id="UP000238348">
    <property type="component" value="Chromosome"/>
</dbReference>
<keyword evidence="4" id="KW-0238">DNA-binding</keyword>
<dbReference type="InterPro" id="IPR013325">
    <property type="entry name" value="RNA_pol_sigma_r2"/>
</dbReference>
<dbReference type="AlphaFoldDB" id="A0A2L0EKC1"/>
<dbReference type="NCBIfam" id="TIGR02937">
    <property type="entry name" value="sigma70-ECF"/>
    <property type="match status" value="1"/>
</dbReference>
<dbReference type="EMBL" id="CP012673">
    <property type="protein sequence ID" value="AUX39732.1"/>
    <property type="molecule type" value="Genomic_DNA"/>
</dbReference>
<dbReference type="InterPro" id="IPR013324">
    <property type="entry name" value="RNA_pol_sigma_r3/r4-like"/>
</dbReference>
<feature type="region of interest" description="Disordered" evidence="6">
    <location>
        <begin position="229"/>
        <end position="316"/>
    </location>
</feature>
<evidence type="ECO:0000313" key="10">
    <source>
        <dbReference type="Proteomes" id="UP000238348"/>
    </source>
</evidence>
<feature type="domain" description="RNA polymerase sigma-70 region 2" evidence="7">
    <location>
        <begin position="18"/>
        <end position="77"/>
    </location>
</feature>
<dbReference type="Pfam" id="PF08281">
    <property type="entry name" value="Sigma70_r4_2"/>
    <property type="match status" value="1"/>
</dbReference>
<keyword evidence="2" id="KW-0805">Transcription regulation</keyword>
<feature type="domain" description="RNA polymerase sigma factor 70 region 4 type 2" evidence="8">
    <location>
        <begin position="111"/>
        <end position="158"/>
    </location>
</feature>
<dbReference type="InterPro" id="IPR013249">
    <property type="entry name" value="RNA_pol_sigma70_r4_t2"/>
</dbReference>
<dbReference type="Pfam" id="PF04542">
    <property type="entry name" value="Sigma70_r2"/>
    <property type="match status" value="1"/>
</dbReference>
<dbReference type="GO" id="GO:0003677">
    <property type="term" value="F:DNA binding"/>
    <property type="evidence" value="ECO:0007669"/>
    <property type="project" value="UniProtKB-KW"/>
</dbReference>
<organism evidence="9 10">
    <name type="scientific">Sorangium cellulosum</name>
    <name type="common">Polyangium cellulosum</name>
    <dbReference type="NCBI Taxonomy" id="56"/>
    <lineage>
        <taxon>Bacteria</taxon>
        <taxon>Pseudomonadati</taxon>
        <taxon>Myxococcota</taxon>
        <taxon>Polyangia</taxon>
        <taxon>Polyangiales</taxon>
        <taxon>Polyangiaceae</taxon>
        <taxon>Sorangium</taxon>
    </lineage>
</organism>
<evidence type="ECO:0000256" key="6">
    <source>
        <dbReference type="SAM" id="MobiDB-lite"/>
    </source>
</evidence>
<feature type="compositionally biased region" description="Low complexity" evidence="6">
    <location>
        <begin position="258"/>
        <end position="269"/>
    </location>
</feature>
<evidence type="ECO:0000313" key="9">
    <source>
        <dbReference type="EMBL" id="AUX39732.1"/>
    </source>
</evidence>